<feature type="region of interest" description="Disordered" evidence="1">
    <location>
        <begin position="1"/>
        <end position="30"/>
    </location>
</feature>
<dbReference type="Pfam" id="PF14612">
    <property type="entry name" value="Ino80_Iec3"/>
    <property type="match status" value="1"/>
</dbReference>
<evidence type="ECO:0000259" key="2">
    <source>
        <dbReference type="Pfam" id="PF14612"/>
    </source>
</evidence>
<protein>
    <submittedName>
        <fullName evidence="4">Uncharacterized protein</fullName>
    </submittedName>
</protein>
<dbReference type="GO" id="GO:0006338">
    <property type="term" value="P:chromatin remodeling"/>
    <property type="evidence" value="ECO:0007669"/>
    <property type="project" value="InterPro"/>
</dbReference>
<dbReference type="InterPro" id="IPR032742">
    <property type="entry name" value="Iec3_N"/>
</dbReference>
<gene>
    <name evidence="4" type="ORF">BLGHR1_16664</name>
</gene>
<feature type="compositionally biased region" description="Polar residues" evidence="1">
    <location>
        <begin position="11"/>
        <end position="30"/>
    </location>
</feature>
<organism evidence="4 5">
    <name type="scientific">Blumeria hordei</name>
    <name type="common">Barley powdery mildew</name>
    <name type="synonym">Blumeria graminis f. sp. hordei</name>
    <dbReference type="NCBI Taxonomy" id="2867405"/>
    <lineage>
        <taxon>Eukaryota</taxon>
        <taxon>Fungi</taxon>
        <taxon>Dikarya</taxon>
        <taxon>Ascomycota</taxon>
        <taxon>Pezizomycotina</taxon>
        <taxon>Leotiomycetes</taxon>
        <taxon>Erysiphales</taxon>
        <taxon>Erysiphaceae</taxon>
        <taxon>Blumeria</taxon>
    </lineage>
</organism>
<feature type="compositionally biased region" description="Basic residues" evidence="1">
    <location>
        <begin position="325"/>
        <end position="334"/>
    </location>
</feature>
<name>A0A383UZV8_BLUHO</name>
<dbReference type="Pfam" id="PF24244">
    <property type="entry name" value="Iec3-like_M"/>
    <property type="match status" value="1"/>
</dbReference>
<reference evidence="4 5" key="1">
    <citation type="submission" date="2017-11" db="EMBL/GenBank/DDBJ databases">
        <authorList>
            <person name="Kracher B."/>
        </authorList>
    </citation>
    <scope>NUCLEOTIDE SEQUENCE [LARGE SCALE GENOMIC DNA]</scope>
    <source>
        <strain evidence="4 5">RACE1</strain>
    </source>
</reference>
<evidence type="ECO:0000256" key="1">
    <source>
        <dbReference type="SAM" id="MobiDB-lite"/>
    </source>
</evidence>
<dbReference type="AlphaFoldDB" id="A0A383UZV8"/>
<feature type="domain" description="INO80 complex subunit 3 N-terminal" evidence="2">
    <location>
        <begin position="33"/>
        <end position="99"/>
    </location>
</feature>
<feature type="compositionally biased region" description="Basic and acidic residues" evidence="1">
    <location>
        <begin position="308"/>
        <end position="324"/>
    </location>
</feature>
<dbReference type="Proteomes" id="UP000275772">
    <property type="component" value="Unassembled WGS sequence"/>
</dbReference>
<dbReference type="EMBL" id="UNSH01000086">
    <property type="protein sequence ID" value="SZF05861.1"/>
    <property type="molecule type" value="Genomic_DNA"/>
</dbReference>
<feature type="compositionally biased region" description="Pro residues" evidence="1">
    <location>
        <begin position="356"/>
        <end position="368"/>
    </location>
</feature>
<dbReference type="GO" id="GO:0031011">
    <property type="term" value="C:Ino80 complex"/>
    <property type="evidence" value="ECO:0007669"/>
    <property type="project" value="InterPro"/>
</dbReference>
<feature type="domain" description="INO80 complex subunit 3-like middle region" evidence="3">
    <location>
        <begin position="153"/>
        <end position="252"/>
    </location>
</feature>
<sequence>MEVCKEDDNTSTEPKNSYEEITTQNASPQPTYRSFKKKFRKIKLKFDEIMLQNKELYFDEQRAIQTAKRLALQNDRILDILYDVNNSSHIPAEKRIDLVTETPFLDTIPPFISDDELSKVGNIDSPEGKQIYGEIQELMAARNAVTPPKSPLKSLAFLLTTTSHLKSNNPHIPPDLLASLNSEDGKPALYSYLVPDNINENNYEIESTRGEIPAAPRSQPSEPYQDPVFGNLHSPYNWLRRHVPQIFLQDGECSEKSSGKPGALRGAGKRANVPVPSKLDSLEIVEEDGLSYDFAVGSAKDREKKRKREDDDLGKKATNDENKAKKPRQARKKKVEGSDDKTTSVSVKKSKKPKIQSPPPDAHPFGPA</sequence>
<feature type="region of interest" description="Disordered" evidence="1">
    <location>
        <begin position="293"/>
        <end position="368"/>
    </location>
</feature>
<evidence type="ECO:0000259" key="3">
    <source>
        <dbReference type="Pfam" id="PF24244"/>
    </source>
</evidence>
<accession>A0A383UZV8</accession>
<dbReference type="InterPro" id="IPR055449">
    <property type="entry name" value="Iec3-like_M"/>
</dbReference>
<feature type="region of interest" description="Disordered" evidence="1">
    <location>
        <begin position="252"/>
        <end position="274"/>
    </location>
</feature>
<evidence type="ECO:0000313" key="5">
    <source>
        <dbReference type="Proteomes" id="UP000275772"/>
    </source>
</evidence>
<proteinExistence type="predicted"/>
<evidence type="ECO:0000313" key="4">
    <source>
        <dbReference type="EMBL" id="SZF05861.1"/>
    </source>
</evidence>
<dbReference type="VEuPathDB" id="FungiDB:BLGHR1_16664"/>